<name>J6EWL5_TRIAS</name>
<dbReference type="KEGG" id="tasa:A1Q1_04070"/>
<feature type="region of interest" description="Disordered" evidence="1">
    <location>
        <begin position="992"/>
        <end position="1062"/>
    </location>
</feature>
<dbReference type="GO" id="GO:0016020">
    <property type="term" value="C:membrane"/>
    <property type="evidence" value="ECO:0007669"/>
    <property type="project" value="InterPro"/>
</dbReference>
<accession>J6EWL5</accession>
<dbReference type="InterPro" id="IPR013783">
    <property type="entry name" value="Ig-like_fold"/>
</dbReference>
<feature type="compositionally biased region" description="Basic and acidic residues" evidence="1">
    <location>
        <begin position="1031"/>
        <end position="1044"/>
    </location>
</feature>
<protein>
    <recommendedName>
        <fullName evidence="5">Dystroglycan-type cadherin-like domain-containing protein</fullName>
    </recommendedName>
</protein>
<keyword evidence="2" id="KW-0812">Transmembrane</keyword>
<feature type="compositionally biased region" description="Basic and acidic residues" evidence="1">
    <location>
        <begin position="652"/>
        <end position="663"/>
    </location>
</feature>
<feature type="compositionally biased region" description="Low complexity" evidence="1">
    <location>
        <begin position="84"/>
        <end position="94"/>
    </location>
</feature>
<evidence type="ECO:0000313" key="3">
    <source>
        <dbReference type="EMBL" id="EJT47212.1"/>
    </source>
</evidence>
<comment type="caution">
    <text evidence="3">The sequence shown here is derived from an EMBL/GenBank/DDBJ whole genome shotgun (WGS) entry which is preliminary data.</text>
</comment>
<reference evidence="3 4" key="1">
    <citation type="journal article" date="2012" name="Eukaryot. Cell">
        <title>Draft genome sequence of CBS 2479, the standard type strain of Trichosporon asahii.</title>
        <authorList>
            <person name="Yang R.Y."/>
            <person name="Li H.T."/>
            <person name="Zhu H."/>
            <person name="Zhou G.P."/>
            <person name="Wang M."/>
            <person name="Wang L."/>
        </authorList>
    </citation>
    <scope>NUCLEOTIDE SEQUENCE [LARGE SCALE GENOMIC DNA]</scope>
    <source>
        <strain evidence="4">ATCC 90039 / CBS 2479 / JCM 2466 / KCTC 7840 / NCYC 2677 / UAMH 7654</strain>
    </source>
</reference>
<feature type="transmembrane region" description="Helical" evidence="2">
    <location>
        <begin position="610"/>
        <end position="637"/>
    </location>
</feature>
<dbReference type="GeneID" id="25987583"/>
<organism evidence="3 4">
    <name type="scientific">Trichosporon asahii var. asahii (strain ATCC 90039 / CBS 2479 / JCM 2466 / KCTC 7840 / NBRC 103889/ NCYC 2677 / UAMH 7654)</name>
    <name type="common">Yeast</name>
    <dbReference type="NCBI Taxonomy" id="1186058"/>
    <lineage>
        <taxon>Eukaryota</taxon>
        <taxon>Fungi</taxon>
        <taxon>Dikarya</taxon>
        <taxon>Basidiomycota</taxon>
        <taxon>Agaricomycotina</taxon>
        <taxon>Tremellomycetes</taxon>
        <taxon>Trichosporonales</taxon>
        <taxon>Trichosporonaceae</taxon>
        <taxon>Trichosporon</taxon>
    </lineage>
</organism>
<dbReference type="Proteomes" id="UP000002748">
    <property type="component" value="Unassembled WGS sequence"/>
</dbReference>
<feature type="region of interest" description="Disordered" evidence="1">
    <location>
        <begin position="165"/>
        <end position="196"/>
    </location>
</feature>
<dbReference type="Pfam" id="PF05345">
    <property type="entry name" value="He_PIG"/>
    <property type="match status" value="1"/>
</dbReference>
<evidence type="ECO:0000256" key="1">
    <source>
        <dbReference type="SAM" id="MobiDB-lite"/>
    </source>
</evidence>
<gene>
    <name evidence="3" type="ORF">A1Q1_04070</name>
</gene>
<dbReference type="GO" id="GO:0005509">
    <property type="term" value="F:calcium ion binding"/>
    <property type="evidence" value="ECO:0007669"/>
    <property type="project" value="InterPro"/>
</dbReference>
<sequence length="1062" mass="112479">MRAPACPAAMRRVPGPDRDGLTVFARVDCSIPLTFALHLASLSVLSPPPCRTSLLPALCTPSSTLLAVQTLAFIVIFPPPLSSPSSSHSSLPTPSSSPPPPPPHRRTSYSSPGGLKSPVPSPPTHPPPLQAFTFQQQRTNPTLFLHQQRHLYQLPRHALAGRLSLPSGLGDSRRSKAQLGHSSAVSTPARRPRRRGLCVGHPPGSFTSSTPIQYSVDGLPSWLNFSSPVTTFSGNPSSKDVGQYNFTLNANDGNGTTSTIINLIVSDEPAPQVGMAFSSQLQDPSSRQLASVQIMANNQGVTVPPRWSFSLGWNGNTFKRAEGGKRLFYDARLKSGQPLPQWLEFSNSTFTFNGVAPSGGVFPIVVTGTDFWGYRAATSEFILAVGGGDAVELAGQWQPINTVARSKVDYKIDTSTVTVGGKNVDAAALKVNALLSNFHWLSFDNKTNTISGTTPDDLVNGTVVPMDLPISLASVNASNSLSYLAYTKLNILPYFFTNFTLPNGKAAVNETFAYNLSPYIAADSPSINATVVPAEAAKWLTYYYENRTLVGTPPGNITYNSINLTFMGTVNNVAATTQVFIPIDGVQQPPQTNSSAPVPNGKVGKKSNKAVIIGCVVGIVGGLLVLGLLALLFFCCYRKRKNQKRVSFSSKADSDPFAKRERAQGTPSTLVATPEAKKKLDDSSISSGTTAQSTPLATPLMPRFGGIGAADGNDDAAELEDKVEALKTRDDSHGSSFVGQGEMIGSVDPNASLNQTPKMKKTAAAGAAAAGIAAGAAVTKVPKSASGQSGPRPSRRTFSGESLASWESQPSFHWSDESNYLPPMALPSDGVPSTANNSVVNTSVIPGVPIPSSETADMLAAGDVARSPAGPIPRPLPGFYPKFPRHIAPGQPAPFISSDNLPSIDFSEFRDDTSRSLNSNSFADSGSPINSANFFPSRSTNALSSGEVLYSGAFTSGGYLSSDEPVIQTAQRQSLEAQRSTIVEVAPSSVVTPPYMASSNVPSPPAPHIPSPLSAEKQRNTQRRVSSQRRPPAERTNSTREHIVGDAPVEAYDDGYWTTDEA</sequence>
<dbReference type="RefSeq" id="XP_014177922.1">
    <property type="nucleotide sequence ID" value="XM_014322447.1"/>
</dbReference>
<proteinExistence type="predicted"/>
<feature type="region of interest" description="Disordered" evidence="1">
    <location>
        <begin position="84"/>
        <end position="131"/>
    </location>
</feature>
<dbReference type="VEuPathDB" id="FungiDB:A1Q1_04070"/>
<dbReference type="EMBL" id="ALBS01000261">
    <property type="protein sequence ID" value="EJT47212.1"/>
    <property type="molecule type" value="Genomic_DNA"/>
</dbReference>
<feature type="compositionally biased region" description="Basic and acidic residues" evidence="1">
    <location>
        <begin position="719"/>
        <end position="733"/>
    </location>
</feature>
<dbReference type="OrthoDB" id="414243at2759"/>
<feature type="compositionally biased region" description="Pro residues" evidence="1">
    <location>
        <begin position="119"/>
        <end position="129"/>
    </location>
</feature>
<feature type="compositionally biased region" description="Polar residues" evidence="1">
    <location>
        <begin position="683"/>
        <end position="696"/>
    </location>
</feature>
<evidence type="ECO:0000313" key="4">
    <source>
        <dbReference type="Proteomes" id="UP000002748"/>
    </source>
</evidence>
<evidence type="ECO:0008006" key="5">
    <source>
        <dbReference type="Google" id="ProtNLM"/>
    </source>
</evidence>
<dbReference type="Gene3D" id="2.60.40.10">
    <property type="entry name" value="Immunoglobulins"/>
    <property type="match status" value="2"/>
</dbReference>
<feature type="compositionally biased region" description="Polar residues" evidence="1">
    <location>
        <begin position="785"/>
        <end position="806"/>
    </location>
</feature>
<evidence type="ECO:0000256" key="2">
    <source>
        <dbReference type="SAM" id="Phobius"/>
    </source>
</evidence>
<keyword evidence="2" id="KW-1133">Transmembrane helix</keyword>
<dbReference type="AlphaFoldDB" id="J6EWL5"/>
<dbReference type="SUPFAM" id="SSF49313">
    <property type="entry name" value="Cadherin-like"/>
    <property type="match status" value="2"/>
</dbReference>
<feature type="region of interest" description="Disordered" evidence="1">
    <location>
        <begin position="648"/>
        <end position="754"/>
    </location>
</feature>
<dbReference type="HOGENOM" id="CLU_320337_0_0_1"/>
<feature type="region of interest" description="Disordered" evidence="1">
    <location>
        <begin position="777"/>
        <end position="806"/>
    </location>
</feature>
<dbReference type="InterPro" id="IPR015919">
    <property type="entry name" value="Cadherin-like_sf"/>
</dbReference>
<keyword evidence="2" id="KW-0472">Membrane</keyword>